<dbReference type="OrthoDB" id="5666282at2759"/>
<evidence type="ECO:0000256" key="1">
    <source>
        <dbReference type="SAM" id="MobiDB-lite"/>
    </source>
</evidence>
<gene>
    <name evidence="2" type="ORF">AYI69_g221</name>
</gene>
<feature type="region of interest" description="Disordered" evidence="1">
    <location>
        <begin position="40"/>
        <end position="76"/>
    </location>
</feature>
<accession>A0A1R1YTS4</accession>
<evidence type="ECO:0000313" key="2">
    <source>
        <dbReference type="EMBL" id="OMJ30240.1"/>
    </source>
</evidence>
<dbReference type="Proteomes" id="UP000187429">
    <property type="component" value="Unassembled WGS sequence"/>
</dbReference>
<evidence type="ECO:0000313" key="3">
    <source>
        <dbReference type="Proteomes" id="UP000187429"/>
    </source>
</evidence>
<feature type="region of interest" description="Disordered" evidence="1">
    <location>
        <begin position="92"/>
        <end position="111"/>
    </location>
</feature>
<organism evidence="2 3">
    <name type="scientific">Smittium culicis</name>
    <dbReference type="NCBI Taxonomy" id="133412"/>
    <lineage>
        <taxon>Eukaryota</taxon>
        <taxon>Fungi</taxon>
        <taxon>Fungi incertae sedis</taxon>
        <taxon>Zoopagomycota</taxon>
        <taxon>Kickxellomycotina</taxon>
        <taxon>Harpellomycetes</taxon>
        <taxon>Harpellales</taxon>
        <taxon>Legeriomycetaceae</taxon>
        <taxon>Smittium</taxon>
    </lineage>
</organism>
<name>A0A1R1YTS4_9FUNG</name>
<reference evidence="3" key="1">
    <citation type="submission" date="2017-01" db="EMBL/GenBank/DDBJ databases">
        <authorList>
            <person name="Wang Y."/>
            <person name="White M."/>
            <person name="Kvist S."/>
            <person name="Moncalvo J.-M."/>
        </authorList>
    </citation>
    <scope>NUCLEOTIDE SEQUENCE [LARGE SCALE GENOMIC DNA]</scope>
    <source>
        <strain evidence="3">ID-206-W2</strain>
    </source>
</reference>
<sequence>MYVESAVFGETRSRRPDAGQLQLVLGGERGRDGCGAAVARRSAGRRGLRRAAEPARVQQAHAAQNPGVPADRQPRRHQRVLLQARAHLLRTVAEPGRLSHGRVQEQAQDDF</sequence>
<comment type="caution">
    <text evidence="2">The sequence shown here is derived from an EMBL/GenBank/DDBJ whole genome shotgun (WGS) entry which is preliminary data.</text>
</comment>
<protein>
    <submittedName>
        <fullName evidence="2">Uncharacterized protein</fullName>
    </submittedName>
</protein>
<proteinExistence type="predicted"/>
<dbReference type="EMBL" id="LSSM01000049">
    <property type="protein sequence ID" value="OMJ30240.1"/>
    <property type="molecule type" value="Genomic_DNA"/>
</dbReference>
<keyword evidence="3" id="KW-1185">Reference proteome</keyword>
<dbReference type="AlphaFoldDB" id="A0A1R1YTS4"/>